<evidence type="ECO:0000313" key="9">
    <source>
        <dbReference type="EMBL" id="KAG7165748.1"/>
    </source>
</evidence>
<keyword evidence="4" id="KW-0813">Transport</keyword>
<dbReference type="GO" id="GO:0015031">
    <property type="term" value="P:protein transport"/>
    <property type="evidence" value="ECO:0007669"/>
    <property type="project" value="UniProtKB-KW"/>
</dbReference>
<comment type="similarity">
    <text evidence="2">Belongs to the COG1 family.</text>
</comment>
<proteinExistence type="inferred from homology"/>
<comment type="subcellular location">
    <subcellularLocation>
        <location evidence="1">Golgi apparatus membrane</location>
        <topology evidence="1">Peripheral membrane protein</topology>
    </subcellularLocation>
</comment>
<evidence type="ECO:0000256" key="1">
    <source>
        <dbReference type="ARBA" id="ARBA00004395"/>
    </source>
</evidence>
<keyword evidence="6" id="KW-0333">Golgi apparatus</keyword>
<reference evidence="9" key="1">
    <citation type="journal article" date="2021" name="Sci. Adv.">
        <title>The American lobster genome reveals insights on longevity, neural, and immune adaptations.</title>
        <authorList>
            <person name="Polinski J.M."/>
            <person name="Zimin A.V."/>
            <person name="Clark K.F."/>
            <person name="Kohn A.B."/>
            <person name="Sadowski N."/>
            <person name="Timp W."/>
            <person name="Ptitsyn A."/>
            <person name="Khanna P."/>
            <person name="Romanova D.Y."/>
            <person name="Williams P."/>
            <person name="Greenwood S.J."/>
            <person name="Moroz L.L."/>
            <person name="Walt D.R."/>
            <person name="Bodnar A.G."/>
        </authorList>
    </citation>
    <scope>NUCLEOTIDE SEQUENCE</scope>
    <source>
        <strain evidence="9">GMGI-L3</strain>
    </source>
</reference>
<keyword evidence="5" id="KW-0653">Protein transport</keyword>
<evidence type="ECO:0000256" key="2">
    <source>
        <dbReference type="ARBA" id="ARBA00006653"/>
    </source>
</evidence>
<sequence length="882" mass="96497">MANEDEVTLLFERHSVAQVQEILRKTRNDIECKKEDLRVMVGDLIEAADTIAEMRESAEAICNNIKTMEGLCESLQQRGLIGFKTQSQHNLGIDRSPTSGAHYSVAVQVKLLVGVPEALWGLTEHCQFLPATQLLLLAHHTHTSLQLSPSPVKVASWFPVIERQWASITQFRNTIVRGCSSLISYETENVQAVLDAVVSVMLVEGCSSADALSRVLHLRHSALMAVLAPRPSATAKAQISQFTTLFLATLNIIHAVFVEGDDGKSLLEKRLQEVVQGEGEEDSPISLLQETSLTLSFLPQSIRHFRPTVQGSTKPLGNEFVREQVINWLGSVLDEASKTLTTLLSFTTSVKALAMIRLSVWEICQAKLEREQWNKITNVLCGGYFDPWDSVVRGQEGDITNFVWSESAGDLPERVGWTSAASRSVSQSGGLYYKTRGYTTRLQTICRALNSRLMALLQDVGHFNCESEKVDYLSGNDKHSPTDEERNSVVEDYSSLLSFLQDASCSIFTQLVKELEELAKQRISVPPPQVTEGWEDDVCVVALAVPSTIVVVVGRICQALPNICSQMQICASASNLANPDIARRVSLGSKVESESWTKLRSELQETSCRLFGFFLKSLTSGLHTELKTYLLTEVSSGVAASIKAFPTWDMVDIEEEGESGNVVKTAQTELTSGACEAVISAYEGSLSDTQQINQTLALQLIFDLRFVQTILLPRDNKEVGGRLMAMIQKLERRVDPFDLDVFSPHVTTRVKLAAHRAQVVLGAVLSRDRQVTSGRLPAMSMTGPSSNNALPIVLPVEIPRFSNVPLPLTTSRPSIPSSISSPTLSLTEKLADAASARQDSLKAQSSPSAARREMSSAALSASRSAASLFSAMSSSWFGSSSS</sequence>
<evidence type="ECO:0000313" key="10">
    <source>
        <dbReference type="Proteomes" id="UP000747542"/>
    </source>
</evidence>
<dbReference type="AlphaFoldDB" id="A0A8J5K380"/>
<accession>A0A8J5K380</accession>
<dbReference type="EMBL" id="JAHLQT010023767">
    <property type="protein sequence ID" value="KAG7165748.1"/>
    <property type="molecule type" value="Genomic_DNA"/>
</dbReference>
<keyword evidence="10" id="KW-1185">Reference proteome</keyword>
<dbReference type="PANTHER" id="PTHR31658">
    <property type="entry name" value="CONSERVED OLIGOMERIC GOLGI COMPLEX SUBUNIT 1"/>
    <property type="match status" value="1"/>
</dbReference>
<organism evidence="9 10">
    <name type="scientific">Homarus americanus</name>
    <name type="common">American lobster</name>
    <dbReference type="NCBI Taxonomy" id="6706"/>
    <lineage>
        <taxon>Eukaryota</taxon>
        <taxon>Metazoa</taxon>
        <taxon>Ecdysozoa</taxon>
        <taxon>Arthropoda</taxon>
        <taxon>Crustacea</taxon>
        <taxon>Multicrustacea</taxon>
        <taxon>Malacostraca</taxon>
        <taxon>Eumalacostraca</taxon>
        <taxon>Eucarida</taxon>
        <taxon>Decapoda</taxon>
        <taxon>Pleocyemata</taxon>
        <taxon>Astacidea</taxon>
        <taxon>Nephropoidea</taxon>
        <taxon>Nephropidae</taxon>
        <taxon>Homarus</taxon>
    </lineage>
</organism>
<dbReference type="InterPro" id="IPR033370">
    <property type="entry name" value="COG1"/>
</dbReference>
<protein>
    <recommendedName>
        <fullName evidence="3">Conserved oligomeric Golgi complex subunit 1</fullName>
    </recommendedName>
</protein>
<evidence type="ECO:0000256" key="6">
    <source>
        <dbReference type="ARBA" id="ARBA00023034"/>
    </source>
</evidence>
<dbReference type="Pfam" id="PF08700">
    <property type="entry name" value="VPS51_Exo84_N"/>
    <property type="match status" value="1"/>
</dbReference>
<feature type="compositionally biased region" description="Low complexity" evidence="8">
    <location>
        <begin position="845"/>
        <end position="857"/>
    </location>
</feature>
<dbReference type="PANTHER" id="PTHR31658:SF0">
    <property type="entry name" value="CONSERVED OLIGOMERIC GOLGI COMPLEX SUBUNIT 1"/>
    <property type="match status" value="1"/>
</dbReference>
<gene>
    <name evidence="9" type="primary">Cog1-L</name>
    <name evidence="9" type="ORF">Hamer_G020430</name>
</gene>
<dbReference type="GO" id="GO:0017119">
    <property type="term" value="C:Golgi transport complex"/>
    <property type="evidence" value="ECO:0007669"/>
    <property type="project" value="InterPro"/>
</dbReference>
<evidence type="ECO:0000256" key="4">
    <source>
        <dbReference type="ARBA" id="ARBA00022448"/>
    </source>
</evidence>
<dbReference type="Proteomes" id="UP000747542">
    <property type="component" value="Unassembled WGS sequence"/>
</dbReference>
<keyword evidence="7" id="KW-0472">Membrane</keyword>
<evidence type="ECO:0000256" key="8">
    <source>
        <dbReference type="SAM" id="MobiDB-lite"/>
    </source>
</evidence>
<evidence type="ECO:0000256" key="5">
    <source>
        <dbReference type="ARBA" id="ARBA00022927"/>
    </source>
</evidence>
<feature type="region of interest" description="Disordered" evidence="8">
    <location>
        <begin position="835"/>
        <end position="857"/>
    </location>
</feature>
<evidence type="ECO:0000256" key="7">
    <source>
        <dbReference type="ARBA" id="ARBA00023136"/>
    </source>
</evidence>
<dbReference type="GO" id="GO:0006891">
    <property type="term" value="P:intra-Golgi vesicle-mediated transport"/>
    <property type="evidence" value="ECO:0007669"/>
    <property type="project" value="InterPro"/>
</dbReference>
<dbReference type="GO" id="GO:0000139">
    <property type="term" value="C:Golgi membrane"/>
    <property type="evidence" value="ECO:0007669"/>
    <property type="project" value="UniProtKB-SubCell"/>
</dbReference>
<evidence type="ECO:0000256" key="3">
    <source>
        <dbReference type="ARBA" id="ARBA00020978"/>
    </source>
</evidence>
<comment type="caution">
    <text evidence="9">The sequence shown here is derived from an EMBL/GenBank/DDBJ whole genome shotgun (WGS) entry which is preliminary data.</text>
</comment>
<name>A0A8J5K380_HOMAM</name>